<dbReference type="PROSITE" id="PS50878">
    <property type="entry name" value="RT_POL"/>
    <property type="match status" value="1"/>
</dbReference>
<dbReference type="Proteomes" id="UP001159363">
    <property type="component" value="Chromosome 1"/>
</dbReference>
<sequence>MGFRTNHSPIYVLTRVTKYAVQSFKRREKADIVFIDIEKAFDKVHHHHLTCKLIEAGIPDIYWRIIKDSLEKPKFLCHIEWEKVNYNEDRGRSATRISHYTPQISQKQIQQTSHYMLMTQQSMLKTKKLFYAKAKLQQYVNKLEAYWEKWDITVNPTKSAAIIFHRGRDNNIMLHHNNEEIPIKKTIKYLGVNLNEKLTWQTHITNVANAERGKLLQEYPLLKWNKMPIKTKIMLYKETIRAALLYGSEVWGTAAKIHQEKLQLTEN</sequence>
<gene>
    <name evidence="2" type="ORF">PR048_001438</name>
</gene>
<proteinExistence type="predicted"/>
<accession>A0ABQ9IHG6</accession>
<evidence type="ECO:0000313" key="3">
    <source>
        <dbReference type="Proteomes" id="UP001159363"/>
    </source>
</evidence>
<name>A0ABQ9IHG6_9NEOP</name>
<reference evidence="2 3" key="1">
    <citation type="submission" date="2023-02" db="EMBL/GenBank/DDBJ databases">
        <title>LHISI_Scaffold_Assembly.</title>
        <authorList>
            <person name="Stuart O.P."/>
            <person name="Cleave R."/>
            <person name="Magrath M.J.L."/>
            <person name="Mikheyev A.S."/>
        </authorList>
    </citation>
    <scope>NUCLEOTIDE SEQUENCE [LARGE SCALE GENOMIC DNA]</scope>
    <source>
        <strain evidence="2">Daus_M_001</strain>
        <tissue evidence="2">Leg muscle</tissue>
    </source>
</reference>
<keyword evidence="3" id="KW-1185">Reference proteome</keyword>
<protein>
    <recommendedName>
        <fullName evidence="1">Reverse transcriptase domain-containing protein</fullName>
    </recommendedName>
</protein>
<dbReference type="Pfam" id="PF00078">
    <property type="entry name" value="RVT_1"/>
    <property type="match status" value="1"/>
</dbReference>
<organism evidence="2 3">
    <name type="scientific">Dryococelus australis</name>
    <dbReference type="NCBI Taxonomy" id="614101"/>
    <lineage>
        <taxon>Eukaryota</taxon>
        <taxon>Metazoa</taxon>
        <taxon>Ecdysozoa</taxon>
        <taxon>Arthropoda</taxon>
        <taxon>Hexapoda</taxon>
        <taxon>Insecta</taxon>
        <taxon>Pterygota</taxon>
        <taxon>Neoptera</taxon>
        <taxon>Polyneoptera</taxon>
        <taxon>Phasmatodea</taxon>
        <taxon>Verophasmatodea</taxon>
        <taxon>Anareolatae</taxon>
        <taxon>Phasmatidae</taxon>
        <taxon>Eurycanthinae</taxon>
        <taxon>Dryococelus</taxon>
    </lineage>
</organism>
<dbReference type="InterPro" id="IPR000477">
    <property type="entry name" value="RT_dom"/>
</dbReference>
<dbReference type="PANTHER" id="PTHR33332">
    <property type="entry name" value="REVERSE TRANSCRIPTASE DOMAIN-CONTAINING PROTEIN"/>
    <property type="match status" value="1"/>
</dbReference>
<dbReference type="EMBL" id="JARBHB010000001">
    <property type="protein sequence ID" value="KAJ8896096.1"/>
    <property type="molecule type" value="Genomic_DNA"/>
</dbReference>
<feature type="domain" description="Reverse transcriptase" evidence="1">
    <location>
        <begin position="1"/>
        <end position="194"/>
    </location>
</feature>
<evidence type="ECO:0000313" key="2">
    <source>
        <dbReference type="EMBL" id="KAJ8896096.1"/>
    </source>
</evidence>
<comment type="caution">
    <text evidence="2">The sequence shown here is derived from an EMBL/GenBank/DDBJ whole genome shotgun (WGS) entry which is preliminary data.</text>
</comment>
<evidence type="ECO:0000259" key="1">
    <source>
        <dbReference type="PROSITE" id="PS50878"/>
    </source>
</evidence>